<dbReference type="Pfam" id="PF07484">
    <property type="entry name" value="Collar"/>
    <property type="match status" value="1"/>
</dbReference>
<organism evidence="3 4">
    <name type="scientific">Mucilaginibacter pankratovii</name>
    <dbReference type="NCBI Taxonomy" id="2772110"/>
    <lineage>
        <taxon>Bacteria</taxon>
        <taxon>Pseudomonadati</taxon>
        <taxon>Bacteroidota</taxon>
        <taxon>Sphingobacteriia</taxon>
        <taxon>Sphingobacteriales</taxon>
        <taxon>Sphingobacteriaceae</taxon>
        <taxon>Mucilaginibacter</taxon>
    </lineage>
</organism>
<sequence>MKNENEEVKTVTAMIFNVPVGTVMPFMGNFDKLAGLTASGWHYCNGDQLNKDQYPLLFDMIGYSCGGSGVNFHLPDMRGVFVRGVDGTRGQDPDKADRTRQGSADKVGDVAGSYQGDQFKEHFHTTKAWINENKQIDDPGTGIRPANVEKALQSDSKGGSETRPKNISAHYIIFAGLPQ</sequence>
<name>A0ABR7WJ18_9SPHI</name>
<dbReference type="InterPro" id="IPR037053">
    <property type="entry name" value="Phage_tail_collar_dom_sf"/>
</dbReference>
<dbReference type="Proteomes" id="UP000606600">
    <property type="component" value="Unassembled WGS sequence"/>
</dbReference>
<evidence type="ECO:0000259" key="2">
    <source>
        <dbReference type="Pfam" id="PF07484"/>
    </source>
</evidence>
<dbReference type="EMBL" id="JACWMY010000001">
    <property type="protein sequence ID" value="MBD1362318.1"/>
    <property type="molecule type" value="Genomic_DNA"/>
</dbReference>
<proteinExistence type="predicted"/>
<feature type="region of interest" description="Disordered" evidence="1">
    <location>
        <begin position="85"/>
        <end position="108"/>
    </location>
</feature>
<evidence type="ECO:0000256" key="1">
    <source>
        <dbReference type="SAM" id="MobiDB-lite"/>
    </source>
</evidence>
<dbReference type="SUPFAM" id="SSF88874">
    <property type="entry name" value="Receptor-binding domain of short tail fibre protein gp12"/>
    <property type="match status" value="1"/>
</dbReference>
<reference evidence="3 4" key="1">
    <citation type="submission" date="2020-09" db="EMBL/GenBank/DDBJ databases">
        <title>Novel species of Mucilaginibacter isolated from a glacier on the Tibetan Plateau.</title>
        <authorList>
            <person name="Liu Q."/>
            <person name="Xin Y.-H."/>
        </authorList>
    </citation>
    <scope>NUCLEOTIDE SEQUENCE [LARGE SCALE GENOMIC DNA]</scope>
    <source>
        <strain evidence="3 4">ZT4R22</strain>
    </source>
</reference>
<feature type="domain" description="Phage tail collar" evidence="2">
    <location>
        <begin position="21"/>
        <end position="82"/>
    </location>
</feature>
<feature type="compositionally biased region" description="Basic and acidic residues" evidence="1">
    <location>
        <begin position="89"/>
        <end position="100"/>
    </location>
</feature>
<dbReference type="RefSeq" id="WP_191187007.1">
    <property type="nucleotide sequence ID" value="NZ_JACWMY010000001.1"/>
</dbReference>
<gene>
    <name evidence="3" type="ORF">IDJ77_00725</name>
</gene>
<comment type="caution">
    <text evidence="3">The sequence shown here is derived from an EMBL/GenBank/DDBJ whole genome shotgun (WGS) entry which is preliminary data.</text>
</comment>
<evidence type="ECO:0000313" key="3">
    <source>
        <dbReference type="EMBL" id="MBD1362318.1"/>
    </source>
</evidence>
<accession>A0ABR7WJ18</accession>
<evidence type="ECO:0000313" key="4">
    <source>
        <dbReference type="Proteomes" id="UP000606600"/>
    </source>
</evidence>
<protein>
    <submittedName>
        <fullName evidence="3">Tail fiber protein</fullName>
    </submittedName>
</protein>
<dbReference type="Gene3D" id="3.90.1340.10">
    <property type="entry name" value="Phage tail collar domain"/>
    <property type="match status" value="1"/>
</dbReference>
<keyword evidence="4" id="KW-1185">Reference proteome</keyword>
<dbReference type="InterPro" id="IPR011083">
    <property type="entry name" value="Phage_tail_collar_dom"/>
</dbReference>